<protein>
    <submittedName>
        <fullName evidence="1">Uncharacterized protein</fullName>
    </submittedName>
</protein>
<organism evidence="1 2">
    <name type="scientific">Mucispirillum schaedleri ASF457</name>
    <dbReference type="NCBI Taxonomy" id="1379858"/>
    <lineage>
        <taxon>Bacteria</taxon>
        <taxon>Pseudomonadati</taxon>
        <taxon>Deferribacterota</taxon>
        <taxon>Deferribacteres</taxon>
        <taxon>Deferribacterales</taxon>
        <taxon>Mucispirillaceae</taxon>
        <taxon>Mucispirillum</taxon>
    </lineage>
</organism>
<sequence length="98" mass="11752">MNYEEYITDIQQAAKEYLSTGNIIFGILLLIGIIAGLLFFFIYVRKEYYRKRSEIDTFLIEDKQKTDIFVPGLSDKQERNPHKKTFFEKLYRKLNQDD</sequence>
<reference evidence="1" key="3">
    <citation type="submission" date="2022-06" db="EMBL/GenBank/DDBJ databases">
        <title>Resources to Facilitate Use of the Altered Schaedler Flora (ASF) Mouse Model to Study Microbiome Function.</title>
        <authorList>
            <person name="Proctor A."/>
            <person name="Parvinroo S."/>
            <person name="Richie T."/>
            <person name="Jia X."/>
            <person name="Lee S.T.M."/>
            <person name="Karp P.D."/>
            <person name="Paley S."/>
            <person name="Kostic A.D."/>
            <person name="Pierre J.F."/>
            <person name="Wannemuehler M.J."/>
            <person name="Phillips G.J."/>
        </authorList>
    </citation>
    <scope>NUCLEOTIDE SEQUENCE</scope>
    <source>
        <strain evidence="1">ASF457</strain>
    </source>
</reference>
<keyword evidence="2" id="KW-1185">Reference proteome</keyword>
<dbReference type="KEGG" id="msch:N508_000729"/>
<dbReference type="Proteomes" id="UP000017429">
    <property type="component" value="Chromosome"/>
</dbReference>
<accession>V2QJN4</accession>
<name>V2QJN4_9BACT</name>
<dbReference type="AlphaFoldDB" id="V2QJN4"/>
<reference evidence="1" key="1">
    <citation type="journal article" date="2014" name="Genome Announc.">
        <title>Draft genome sequences of the altered schaedler flora, a defined bacterial community from gnotobiotic mice.</title>
        <authorList>
            <person name="Wannemuehler M.J."/>
            <person name="Overstreet A.M."/>
            <person name="Ward D.V."/>
            <person name="Phillips G.J."/>
        </authorList>
    </citation>
    <scope>NUCLEOTIDE SEQUENCE</scope>
    <source>
        <strain evidence="1">ASF457</strain>
    </source>
</reference>
<gene>
    <name evidence="1" type="ORF">N508_000729</name>
</gene>
<evidence type="ECO:0000313" key="1">
    <source>
        <dbReference type="EMBL" id="USF23663.1"/>
    </source>
</evidence>
<dbReference type="EMBL" id="CP097562">
    <property type="protein sequence ID" value="USF23663.1"/>
    <property type="molecule type" value="Genomic_DNA"/>
</dbReference>
<proteinExistence type="predicted"/>
<dbReference type="RefSeq" id="WP_023275037.1">
    <property type="nucleotide sequence ID" value="NZ_CP097562.1"/>
</dbReference>
<reference evidence="1" key="2">
    <citation type="submission" date="2022-05" db="EMBL/GenBank/DDBJ databases">
        <authorList>
            <person name="Proctor A.L."/>
            <person name="Phillips G.J."/>
            <person name="Wannemuehler M.J."/>
        </authorList>
    </citation>
    <scope>NUCLEOTIDE SEQUENCE</scope>
    <source>
        <strain evidence="1">ASF457</strain>
    </source>
</reference>
<evidence type="ECO:0000313" key="2">
    <source>
        <dbReference type="Proteomes" id="UP000017429"/>
    </source>
</evidence>